<sequence>MHSLYLACVLLFVMFYEIDCVKPRGGKKNSGRQGNREFLQTEQQLTTIRNYLQQLNEQSASISNLSLEPQKPPGVVSVSARELRARRRSRNEGGINPGTSSLHGENSQQEFGQIGGSGHAISEFHEDEPQHNQELNIGEGHQIEHGESSRGTEGFSIRNIHQNISGPHQLNRYKEYVKFYCKK</sequence>
<keyword evidence="3" id="KW-1185">Reference proteome</keyword>
<keyword evidence="2" id="KW-0732">Signal</keyword>
<dbReference type="AlphaFoldDB" id="A0A1I8BXH1"/>
<proteinExistence type="predicted"/>
<evidence type="ECO:0000256" key="2">
    <source>
        <dbReference type="SAM" id="SignalP"/>
    </source>
</evidence>
<evidence type="ECO:0000313" key="4">
    <source>
        <dbReference type="WBParaSite" id="MhA1_Contig746.frz3.gene7"/>
    </source>
</evidence>
<dbReference type="WBParaSite" id="MhA1_Contig746.frz3.gene7">
    <property type="protein sequence ID" value="MhA1_Contig746.frz3.gene7"/>
    <property type="gene ID" value="MhA1_Contig746.frz3.gene7"/>
</dbReference>
<feature type="compositionally biased region" description="Polar residues" evidence="1">
    <location>
        <begin position="97"/>
        <end position="111"/>
    </location>
</feature>
<feature type="chain" id="PRO_5009316287" evidence="2">
    <location>
        <begin position="21"/>
        <end position="183"/>
    </location>
</feature>
<accession>A0A1I8BXH1</accession>
<dbReference type="Proteomes" id="UP000095281">
    <property type="component" value="Unplaced"/>
</dbReference>
<feature type="signal peptide" evidence="2">
    <location>
        <begin position="1"/>
        <end position="20"/>
    </location>
</feature>
<organism evidence="3 4">
    <name type="scientific">Meloidogyne hapla</name>
    <name type="common">Root-knot nematode worm</name>
    <dbReference type="NCBI Taxonomy" id="6305"/>
    <lineage>
        <taxon>Eukaryota</taxon>
        <taxon>Metazoa</taxon>
        <taxon>Ecdysozoa</taxon>
        <taxon>Nematoda</taxon>
        <taxon>Chromadorea</taxon>
        <taxon>Rhabditida</taxon>
        <taxon>Tylenchina</taxon>
        <taxon>Tylenchomorpha</taxon>
        <taxon>Tylenchoidea</taxon>
        <taxon>Meloidogynidae</taxon>
        <taxon>Meloidogyninae</taxon>
        <taxon>Meloidogyne</taxon>
    </lineage>
</organism>
<evidence type="ECO:0000256" key="1">
    <source>
        <dbReference type="SAM" id="MobiDB-lite"/>
    </source>
</evidence>
<reference evidence="4" key="1">
    <citation type="submission" date="2016-11" db="UniProtKB">
        <authorList>
            <consortium name="WormBaseParasite"/>
        </authorList>
    </citation>
    <scope>IDENTIFICATION</scope>
</reference>
<evidence type="ECO:0000313" key="3">
    <source>
        <dbReference type="Proteomes" id="UP000095281"/>
    </source>
</evidence>
<protein>
    <submittedName>
        <fullName evidence="4">Uncharacterized protein</fullName>
    </submittedName>
</protein>
<feature type="region of interest" description="Disordered" evidence="1">
    <location>
        <begin position="86"/>
        <end position="121"/>
    </location>
</feature>
<name>A0A1I8BXH1_MELHA</name>